<evidence type="ECO:0000313" key="2">
    <source>
        <dbReference type="EnsemblMetazoa" id="ACHR014158-PA"/>
    </source>
</evidence>
<organism evidence="2 3">
    <name type="scientific">Anopheles christyi</name>
    <dbReference type="NCBI Taxonomy" id="43041"/>
    <lineage>
        <taxon>Eukaryota</taxon>
        <taxon>Metazoa</taxon>
        <taxon>Ecdysozoa</taxon>
        <taxon>Arthropoda</taxon>
        <taxon>Hexapoda</taxon>
        <taxon>Insecta</taxon>
        <taxon>Pterygota</taxon>
        <taxon>Neoptera</taxon>
        <taxon>Endopterygota</taxon>
        <taxon>Diptera</taxon>
        <taxon>Nematocera</taxon>
        <taxon>Culicoidea</taxon>
        <taxon>Culicidae</taxon>
        <taxon>Anophelinae</taxon>
        <taxon>Anopheles</taxon>
    </lineage>
</organism>
<keyword evidence="1" id="KW-0812">Transmembrane</keyword>
<keyword evidence="1" id="KW-0472">Membrane</keyword>
<feature type="transmembrane region" description="Helical" evidence="1">
    <location>
        <begin position="12"/>
        <end position="32"/>
    </location>
</feature>
<keyword evidence="1" id="KW-1133">Transmembrane helix</keyword>
<protein>
    <submittedName>
        <fullName evidence="2">Uncharacterized protein</fullName>
    </submittedName>
</protein>
<reference evidence="3" key="1">
    <citation type="submission" date="2013-03" db="EMBL/GenBank/DDBJ databases">
        <title>The Genome Sequence of Anopheles christyi ACHKN1017.</title>
        <authorList>
            <consortium name="The Broad Institute Genomics Platform"/>
            <person name="Neafsey D.E."/>
            <person name="Besansky N."/>
            <person name="Walker B."/>
            <person name="Young S.K."/>
            <person name="Zeng Q."/>
            <person name="Gargeya S."/>
            <person name="Fitzgerald M."/>
            <person name="Haas B."/>
            <person name="Abouelleil A."/>
            <person name="Allen A.W."/>
            <person name="Alvarado L."/>
            <person name="Arachchi H.M."/>
            <person name="Berlin A.M."/>
            <person name="Chapman S.B."/>
            <person name="Gainer-Dewar J."/>
            <person name="Goldberg J."/>
            <person name="Griggs A."/>
            <person name="Gujja S."/>
            <person name="Hansen M."/>
            <person name="Howarth C."/>
            <person name="Imamovic A."/>
            <person name="Ireland A."/>
            <person name="Larimer J."/>
            <person name="McCowan C."/>
            <person name="Murphy C."/>
            <person name="Pearson M."/>
            <person name="Poon T.W."/>
            <person name="Priest M."/>
            <person name="Roberts A."/>
            <person name="Saif S."/>
            <person name="Shea T."/>
            <person name="Sisk P."/>
            <person name="Sykes S."/>
            <person name="Wortman J."/>
            <person name="Nusbaum C."/>
            <person name="Birren B."/>
        </authorList>
    </citation>
    <scope>NUCLEOTIDE SEQUENCE [LARGE SCALE GENOMIC DNA]</scope>
    <source>
        <strain evidence="3">ACHKN1017</strain>
    </source>
</reference>
<dbReference type="VEuPathDB" id="VectorBase:ACHR014158"/>
<evidence type="ECO:0000256" key="1">
    <source>
        <dbReference type="SAM" id="Phobius"/>
    </source>
</evidence>
<evidence type="ECO:0000313" key="3">
    <source>
        <dbReference type="Proteomes" id="UP000075881"/>
    </source>
</evidence>
<dbReference type="AlphaFoldDB" id="A0A182KI66"/>
<dbReference type="Proteomes" id="UP000075881">
    <property type="component" value="Unassembled WGS sequence"/>
</dbReference>
<name>A0A182KI66_9DIPT</name>
<dbReference type="EnsemblMetazoa" id="ACHR014158-RA">
    <property type="protein sequence ID" value="ACHR014158-PA"/>
    <property type="gene ID" value="ACHR014158"/>
</dbReference>
<keyword evidence="3" id="KW-1185">Reference proteome</keyword>
<dbReference type="PROSITE" id="PS51257">
    <property type="entry name" value="PROKAR_LIPOPROTEIN"/>
    <property type="match status" value="1"/>
</dbReference>
<sequence>MGIHRSVPIVSVSILVSCCVCEVCMCLCIVLHNNCDIAVMPLSWPSIAKCVFYEHLRLPNVHMAEGSGSRWSTCIPFLSLFLVVRVQWTLVQRVEGVLQ</sequence>
<proteinExistence type="predicted"/>
<accession>A0A182KI66</accession>
<reference evidence="2" key="2">
    <citation type="submission" date="2020-05" db="UniProtKB">
        <authorList>
            <consortium name="EnsemblMetazoa"/>
        </authorList>
    </citation>
    <scope>IDENTIFICATION</scope>
    <source>
        <strain evidence="2">ACHKN1017</strain>
    </source>
</reference>